<sequence length="158" mass="17445">MNDSELESLLRGLSPAKASPALMRRVDEELQLDMSWLGSTAKRPARRAPRWISSVSWAAMGAAAAVTVMSWLPQPAQSTATLAAAQPSPAVMPVSTSTTSLREWEEDESPRYSRKQSADKHFIVVSREMQTWGDPRYGAQTTMEISSKNKLLVPVTFH</sequence>
<evidence type="ECO:0000256" key="1">
    <source>
        <dbReference type="SAM" id="MobiDB-lite"/>
    </source>
</evidence>
<dbReference type="RefSeq" id="WP_184337793.1">
    <property type="nucleotide sequence ID" value="NZ_JACHIG010000001.1"/>
</dbReference>
<dbReference type="AlphaFoldDB" id="A0A7W7Y7V7"/>
<dbReference type="Proteomes" id="UP000590740">
    <property type="component" value="Unassembled WGS sequence"/>
</dbReference>
<comment type="caution">
    <text evidence="2">The sequence shown here is derived from an EMBL/GenBank/DDBJ whole genome shotgun (WGS) entry which is preliminary data.</text>
</comment>
<evidence type="ECO:0000313" key="3">
    <source>
        <dbReference type="Proteomes" id="UP000590740"/>
    </source>
</evidence>
<accession>A0A7W7Y7V7</accession>
<reference evidence="2 3" key="1">
    <citation type="submission" date="2020-08" db="EMBL/GenBank/DDBJ databases">
        <title>Genomic Encyclopedia of Type Strains, Phase IV (KMG-IV): sequencing the most valuable type-strain genomes for metagenomic binning, comparative biology and taxonomic classification.</title>
        <authorList>
            <person name="Goeker M."/>
        </authorList>
    </citation>
    <scope>NUCLEOTIDE SEQUENCE [LARGE SCALE GENOMIC DNA]</scope>
    <source>
        <strain evidence="2 3">DSM 12252</strain>
    </source>
</reference>
<proteinExistence type="predicted"/>
<organism evidence="2 3">
    <name type="scientific">Prosthecobacter vanneervenii</name>
    <dbReference type="NCBI Taxonomy" id="48466"/>
    <lineage>
        <taxon>Bacteria</taxon>
        <taxon>Pseudomonadati</taxon>
        <taxon>Verrucomicrobiota</taxon>
        <taxon>Verrucomicrobiia</taxon>
        <taxon>Verrucomicrobiales</taxon>
        <taxon>Verrucomicrobiaceae</taxon>
        <taxon>Prosthecobacter</taxon>
    </lineage>
</organism>
<protein>
    <submittedName>
        <fullName evidence="2">Uncharacterized protein</fullName>
    </submittedName>
</protein>
<keyword evidence="3" id="KW-1185">Reference proteome</keyword>
<evidence type="ECO:0000313" key="2">
    <source>
        <dbReference type="EMBL" id="MBB5030840.1"/>
    </source>
</evidence>
<feature type="region of interest" description="Disordered" evidence="1">
    <location>
        <begin position="83"/>
        <end position="115"/>
    </location>
</feature>
<dbReference type="EMBL" id="JACHIG010000001">
    <property type="protein sequence ID" value="MBB5030840.1"/>
    <property type="molecule type" value="Genomic_DNA"/>
</dbReference>
<name>A0A7W7Y7V7_9BACT</name>
<gene>
    <name evidence="2" type="ORF">HNQ65_000394</name>
</gene>